<dbReference type="Pfam" id="PF01979">
    <property type="entry name" value="Amidohydro_1"/>
    <property type="match status" value="1"/>
</dbReference>
<reference evidence="6 7" key="2">
    <citation type="journal article" date="2011" name="J. Bacteriol.">
        <title>Complete genome sequence of the anaerobic, halophilic alkalithermophile Natranaerobius thermophilus JW/NM-WN-LF.</title>
        <authorList>
            <person name="Zhao B."/>
            <person name="Mesbah N.M."/>
            <person name="Dalin E."/>
            <person name="Goodwin L."/>
            <person name="Nolan M."/>
            <person name="Pitluck S."/>
            <person name="Chertkov O."/>
            <person name="Brettin T.S."/>
            <person name="Han J."/>
            <person name="Larimer F.W."/>
            <person name="Land M.L."/>
            <person name="Hauser L."/>
            <person name="Kyrpides N."/>
            <person name="Wiegel J."/>
        </authorList>
    </citation>
    <scope>NUCLEOTIDE SEQUENCE [LARGE SCALE GENOMIC DNA]</scope>
    <source>
        <strain evidence="7">ATCC BAA-1301 / DSM 18059 / JW/NM-WN-LF</strain>
    </source>
</reference>
<dbReference type="KEGG" id="nth:Nther_1599"/>
<feature type="binding site" evidence="4">
    <location>
        <position position="70"/>
    </location>
    <ligand>
        <name>Zn(2+)</name>
        <dbReference type="ChEBI" id="CHEBI:29105"/>
    </ligand>
</feature>
<dbReference type="Gene3D" id="2.30.40.10">
    <property type="entry name" value="Urease, subunit C, domain 1"/>
    <property type="match status" value="1"/>
</dbReference>
<feature type="binding site" evidence="4">
    <location>
        <position position="97"/>
    </location>
    <ligand>
        <name>substrate</name>
    </ligand>
</feature>
<dbReference type="eggNOG" id="COG0402">
    <property type="taxonomic scope" value="Bacteria"/>
</dbReference>
<dbReference type="GO" id="GO:0046872">
    <property type="term" value="F:metal ion binding"/>
    <property type="evidence" value="ECO:0007669"/>
    <property type="project" value="UniProtKB-KW"/>
</dbReference>
<evidence type="ECO:0000313" key="7">
    <source>
        <dbReference type="Proteomes" id="UP000001683"/>
    </source>
</evidence>
<dbReference type="EC" id="3.5.4.31" evidence="4"/>
<feature type="binding site" evidence="4">
    <location>
        <position position="149"/>
    </location>
    <ligand>
        <name>substrate</name>
    </ligand>
</feature>
<dbReference type="STRING" id="457570.Nther_1599"/>
<gene>
    <name evidence="4" type="primary">mtaD</name>
    <name evidence="6" type="ordered locus">Nther_1599</name>
</gene>
<sequence>MTKVTLIENAVVITMDKEDILNPGYILIEGDKIKKVSSEPFDEETKKTAHEIIDAQGNFVLPGLINTHTHAGMSLLRSYADDMSLMDWLENKIWPAEGNLTSESIYWGTLLSIVEMIKSGTTTFADMYFFMDDVARAVQESGMRASLSRGMIGFKGDDSLYEAKEFVKKWHNGAEGRITCMLGPHAPYTCPPEFLNKTLSMAHELEMPIHIHLSETEGEVTDNYKEYNKSPVEHLNELGIFDVPTLAAHCVHVNDEDIRILADNNVSVSHNIGSNLKLGSGIAPIDKMLSENVTVSLGTDGASSNNNLDLLEEVRLSSLVQKGFHENPTLINAYTALEMATIKGGETLKLPEVGKLAPEYKADIIVIDKNSAELYPRHDPIANIVYSCNSNNVSTVIIDGKIVMKDGNLQTIDEEKVYHEADKHAKMITDQDKN</sequence>
<evidence type="ECO:0000256" key="2">
    <source>
        <dbReference type="ARBA" id="ARBA00022801"/>
    </source>
</evidence>
<feature type="binding site" evidence="4">
    <location>
        <position position="300"/>
    </location>
    <ligand>
        <name>Zn(2+)</name>
        <dbReference type="ChEBI" id="CHEBI:29105"/>
    </ligand>
</feature>
<comment type="function">
    <text evidence="4">Catalyzes the deamination of 5-methylthioadenosine and S-adenosyl-L-homocysteine into 5-methylthioinosine and S-inosyl-L-homocysteine, respectively. Is also able to deaminate adenosine.</text>
</comment>
<dbReference type="InParanoid" id="B2A4J6"/>
<evidence type="ECO:0000256" key="3">
    <source>
        <dbReference type="ARBA" id="ARBA00022833"/>
    </source>
</evidence>
<dbReference type="EC" id="3.5.4.28" evidence="4"/>
<dbReference type="Gene3D" id="3.20.20.140">
    <property type="entry name" value="Metal-dependent hydrolases"/>
    <property type="match status" value="1"/>
</dbReference>
<organism evidence="6 7">
    <name type="scientific">Natranaerobius thermophilus (strain ATCC BAA-1301 / DSM 18059 / JW/NM-WN-LF)</name>
    <dbReference type="NCBI Taxonomy" id="457570"/>
    <lineage>
        <taxon>Bacteria</taxon>
        <taxon>Bacillati</taxon>
        <taxon>Bacillota</taxon>
        <taxon>Clostridia</taxon>
        <taxon>Natranaerobiales</taxon>
        <taxon>Natranaerobiaceae</taxon>
        <taxon>Natranaerobius</taxon>
    </lineage>
</organism>
<name>B2A4J6_NATTJ</name>
<dbReference type="EMBL" id="CP001034">
    <property type="protein sequence ID" value="ACB85173.1"/>
    <property type="molecule type" value="Genomic_DNA"/>
</dbReference>
<evidence type="ECO:0000259" key="5">
    <source>
        <dbReference type="Pfam" id="PF01979"/>
    </source>
</evidence>
<keyword evidence="3 4" id="KW-0862">Zinc</keyword>
<dbReference type="GO" id="GO:0090614">
    <property type="term" value="F:5'-methylthioadenosine deaminase activity"/>
    <property type="evidence" value="ECO:0007669"/>
    <property type="project" value="UniProtKB-UniRule"/>
</dbReference>
<dbReference type="InterPro" id="IPR006680">
    <property type="entry name" value="Amidohydro-rel"/>
</dbReference>
<dbReference type="InterPro" id="IPR023512">
    <property type="entry name" value="Deaminase_MtaD/DadD"/>
</dbReference>
<feature type="binding site" evidence="4">
    <location>
        <position position="215"/>
    </location>
    <ligand>
        <name>substrate</name>
    </ligand>
</feature>
<keyword evidence="2 4" id="KW-0378">Hydrolase</keyword>
<dbReference type="PANTHER" id="PTHR43794">
    <property type="entry name" value="AMINOHYDROLASE SSNA-RELATED"/>
    <property type="match status" value="1"/>
</dbReference>
<comment type="catalytic activity">
    <reaction evidence="4">
        <text>S-adenosyl-L-homocysteine + H2O + H(+) = S-inosyl-L-homocysteine + NH4(+)</text>
        <dbReference type="Rhea" id="RHEA:20716"/>
        <dbReference type="ChEBI" id="CHEBI:15377"/>
        <dbReference type="ChEBI" id="CHEBI:15378"/>
        <dbReference type="ChEBI" id="CHEBI:28938"/>
        <dbReference type="ChEBI" id="CHEBI:57856"/>
        <dbReference type="ChEBI" id="CHEBI:57985"/>
        <dbReference type="EC" id="3.5.4.28"/>
    </reaction>
</comment>
<dbReference type="RefSeq" id="WP_012448042.1">
    <property type="nucleotide sequence ID" value="NC_010718.1"/>
</dbReference>
<dbReference type="SUPFAM" id="SSF51556">
    <property type="entry name" value="Metallo-dependent hydrolases"/>
    <property type="match status" value="1"/>
</dbReference>
<dbReference type="PANTHER" id="PTHR43794:SF11">
    <property type="entry name" value="AMIDOHYDROLASE-RELATED DOMAIN-CONTAINING PROTEIN"/>
    <property type="match status" value="1"/>
</dbReference>
<dbReference type="InterPro" id="IPR032466">
    <property type="entry name" value="Metal_Hydrolase"/>
</dbReference>
<feature type="binding site" evidence="4">
    <location>
        <position position="185"/>
    </location>
    <ligand>
        <name>substrate</name>
    </ligand>
</feature>
<dbReference type="AlphaFoldDB" id="B2A4J6"/>
<dbReference type="Proteomes" id="UP000001683">
    <property type="component" value="Chromosome"/>
</dbReference>
<dbReference type="CDD" id="cd01298">
    <property type="entry name" value="ATZ_TRZ_like"/>
    <property type="match status" value="1"/>
</dbReference>
<dbReference type="OrthoDB" id="9807210at2"/>
<dbReference type="SUPFAM" id="SSF51338">
    <property type="entry name" value="Composite domain of metallo-dependent hydrolases"/>
    <property type="match status" value="1"/>
</dbReference>
<feature type="domain" description="Amidohydrolase-related" evidence="5">
    <location>
        <begin position="59"/>
        <end position="403"/>
    </location>
</feature>
<dbReference type="InterPro" id="IPR050287">
    <property type="entry name" value="MTA/SAH_deaminase"/>
</dbReference>
<dbReference type="InterPro" id="IPR011059">
    <property type="entry name" value="Metal-dep_hydrolase_composite"/>
</dbReference>
<feature type="binding site" evidence="4">
    <location>
        <position position="300"/>
    </location>
    <ligand>
        <name>substrate</name>
    </ligand>
</feature>
<proteinExistence type="inferred from homology"/>
<dbReference type="GO" id="GO:0050270">
    <property type="term" value="F:S-adenosylhomocysteine deaminase activity"/>
    <property type="evidence" value="ECO:0007669"/>
    <property type="project" value="UniProtKB-UniRule"/>
</dbReference>
<reference evidence="6 7" key="1">
    <citation type="submission" date="2008-04" db="EMBL/GenBank/DDBJ databases">
        <title>Complete sequence of chromosome of Natranaerobius thermophilus JW/NM-WN-LF.</title>
        <authorList>
            <consortium name="US DOE Joint Genome Institute"/>
            <person name="Copeland A."/>
            <person name="Lucas S."/>
            <person name="Lapidus A."/>
            <person name="Glavina del Rio T."/>
            <person name="Dalin E."/>
            <person name="Tice H."/>
            <person name="Bruce D."/>
            <person name="Goodwin L."/>
            <person name="Pitluck S."/>
            <person name="Chertkov O."/>
            <person name="Brettin T."/>
            <person name="Detter J.C."/>
            <person name="Han C."/>
            <person name="Kuske C.R."/>
            <person name="Schmutz J."/>
            <person name="Larimer F."/>
            <person name="Land M."/>
            <person name="Hauser L."/>
            <person name="Kyrpides N."/>
            <person name="Lykidis A."/>
            <person name="Mesbah N.M."/>
            <person name="Wiegel J."/>
        </authorList>
    </citation>
    <scope>NUCLEOTIDE SEQUENCE [LARGE SCALE GENOMIC DNA]</scope>
    <source>
        <strain evidence="7">ATCC BAA-1301 / DSM 18059 / JW/NM-WN-LF</strain>
    </source>
</reference>
<keyword evidence="1 4" id="KW-0479">Metal-binding</keyword>
<protein>
    <recommendedName>
        <fullName evidence="4">5-methylthioadenosine/S-adenosylhomocysteine deaminase</fullName>
        <shortName evidence="4">MTA/SAH deaminase</shortName>
        <ecNumber evidence="4">3.5.4.28</ecNumber>
        <ecNumber evidence="4">3.5.4.31</ecNumber>
    </recommendedName>
</protein>
<comment type="caution">
    <text evidence="4">Lacks conserved residue(s) required for the propagation of feature annotation.</text>
</comment>
<evidence type="ECO:0000256" key="4">
    <source>
        <dbReference type="HAMAP-Rule" id="MF_01281"/>
    </source>
</evidence>
<comment type="cofactor">
    <cofactor evidence="4">
        <name>Zn(2+)</name>
        <dbReference type="ChEBI" id="CHEBI:29105"/>
    </cofactor>
    <text evidence="4">Binds 1 zinc ion per subunit.</text>
</comment>
<dbReference type="HAMAP" id="MF_01281">
    <property type="entry name" value="MTA_SAH_deamin"/>
    <property type="match status" value="1"/>
</dbReference>
<comment type="similarity">
    <text evidence="4">Belongs to the metallo-dependent hydrolases superfamily. MTA/SAH deaminase family.</text>
</comment>
<dbReference type="HOGENOM" id="CLU_012358_2_1_9"/>
<feature type="binding site" evidence="4">
    <location>
        <position position="68"/>
    </location>
    <ligand>
        <name>Zn(2+)</name>
        <dbReference type="ChEBI" id="CHEBI:29105"/>
    </ligand>
</feature>
<evidence type="ECO:0000313" key="6">
    <source>
        <dbReference type="EMBL" id="ACB85173.1"/>
    </source>
</evidence>
<feature type="binding site" evidence="4">
    <location>
        <position position="212"/>
    </location>
    <ligand>
        <name>Zn(2+)</name>
        <dbReference type="ChEBI" id="CHEBI:29105"/>
    </ligand>
</feature>
<keyword evidence="7" id="KW-1185">Reference proteome</keyword>
<comment type="catalytic activity">
    <reaction evidence="4">
        <text>S-methyl-5'-thioadenosine + H2O + H(+) = S-methyl-5'-thioinosine + NH4(+)</text>
        <dbReference type="Rhea" id="RHEA:25025"/>
        <dbReference type="ChEBI" id="CHEBI:15377"/>
        <dbReference type="ChEBI" id="CHEBI:15378"/>
        <dbReference type="ChEBI" id="CHEBI:17509"/>
        <dbReference type="ChEBI" id="CHEBI:28938"/>
        <dbReference type="ChEBI" id="CHEBI:48595"/>
        <dbReference type="EC" id="3.5.4.31"/>
    </reaction>
</comment>
<accession>B2A4J6</accession>
<evidence type="ECO:0000256" key="1">
    <source>
        <dbReference type="ARBA" id="ARBA00022723"/>
    </source>
</evidence>
<dbReference type="FunFam" id="3.20.20.140:FF:000014">
    <property type="entry name" value="5-methylthioadenosine/S-adenosylhomocysteine deaminase"/>
    <property type="match status" value="1"/>
</dbReference>